<evidence type="ECO:0000259" key="13">
    <source>
        <dbReference type="SMART" id="SM00965"/>
    </source>
</evidence>
<dbReference type="GO" id="GO:0044718">
    <property type="term" value="P:siderophore transmembrane transport"/>
    <property type="evidence" value="ECO:0007669"/>
    <property type="project" value="TreeGrafter"/>
</dbReference>
<feature type="signal peptide" evidence="12">
    <location>
        <begin position="1"/>
        <end position="38"/>
    </location>
</feature>
<evidence type="ECO:0000256" key="7">
    <source>
        <dbReference type="ARBA" id="ARBA00023077"/>
    </source>
</evidence>
<dbReference type="PANTHER" id="PTHR30069:SF49">
    <property type="entry name" value="OUTER MEMBRANE PROTEIN C"/>
    <property type="match status" value="1"/>
</dbReference>
<dbReference type="InterPro" id="IPR039426">
    <property type="entry name" value="TonB-dep_rcpt-like"/>
</dbReference>
<keyword evidence="12" id="KW-0732">Signal</keyword>
<dbReference type="Proteomes" id="UP000238071">
    <property type="component" value="Unassembled WGS sequence"/>
</dbReference>
<evidence type="ECO:0000256" key="11">
    <source>
        <dbReference type="RuleBase" id="RU003357"/>
    </source>
</evidence>
<evidence type="ECO:0000256" key="10">
    <source>
        <dbReference type="PROSITE-ProRule" id="PRU01360"/>
    </source>
</evidence>
<keyword evidence="4" id="KW-0406">Ion transport</keyword>
<evidence type="ECO:0000256" key="9">
    <source>
        <dbReference type="ARBA" id="ARBA00023237"/>
    </source>
</evidence>
<dbReference type="PANTHER" id="PTHR30069">
    <property type="entry name" value="TONB-DEPENDENT OUTER MEMBRANE RECEPTOR"/>
    <property type="match status" value="1"/>
</dbReference>
<evidence type="ECO:0000256" key="2">
    <source>
        <dbReference type="ARBA" id="ARBA00022448"/>
    </source>
</evidence>
<dbReference type="InterPro" id="IPR000531">
    <property type="entry name" value="Beta-barrel_TonB"/>
</dbReference>
<dbReference type="GO" id="GO:0015344">
    <property type="term" value="F:siderophore uptake transmembrane transporter activity"/>
    <property type="evidence" value="ECO:0007669"/>
    <property type="project" value="TreeGrafter"/>
</dbReference>
<protein>
    <submittedName>
        <fullName evidence="14">Iron complex outermembrane receptor protein</fullName>
    </submittedName>
</protein>
<dbReference type="PROSITE" id="PS52016">
    <property type="entry name" value="TONB_DEPENDENT_REC_3"/>
    <property type="match status" value="1"/>
</dbReference>
<comment type="caution">
    <text evidence="14">The sequence shown here is derived from an EMBL/GenBank/DDBJ whole genome shotgun (WGS) entry which is preliminary data.</text>
</comment>
<comment type="similarity">
    <text evidence="10 11">Belongs to the TonB-dependent receptor family.</text>
</comment>
<sequence length="858" mass="94058">MTLKKSTAFGKRRRLANPISAALLGAVCALCISGIALADNQQYNIPAGSLATALNKLAETGGLQLVYDTAIAEGLQSKGLSGKYSPEAALQQLLGNSGLSYRMVGSRTVTLEKMPTVPPDKVATLDKVTVTGKSSSYRALSQTTIAGSQLLQRQAQVQDTARLLEDIPGVTVQANGGVSSLPIIRGLSDERVKVEIDGMTITSACANHMNPPLSYIDRTNVGKIEVLQGVTPVSMGGDSIGGTIVVQSPDPVFAEAGKGLLLDGKLSGFYRSNGDAFGGSIAAGVANEHVRLDYTGAHSQSMNYSDGNDDIIKSTAYENQNHAAKLAFKFDNHLLEIKGGQQHIPFQGFPTARMDMLKNDSIFGNVHYKGDYDWGKLDGKLYLENTTHFMDIGHDKLFPLYHTADRPYTASHAIMPMDVRGRNLGYKVQAEIPFGQRDTFRVGNELHLNSLDEWWSPVSPYAGAPRTAIGGMWPNSFVNLNNASRDRLGTFAEWEANWSPEWKSMLGIRYDHTMSDTGNVQPYQDPVLSPTGRTVKEAAAFNAKDHERDFDTFDVSASMQFTPDKSSQYEFGYARKNRAPGIYELYPWSTNFMAMSMIGAFGDGNGYVGNINLEPETAHNISFTAAFHDADNDNWEIKATPYFSYVENFIDADRCGPDNPICNSALGFGYYGQPGDAATPGQHRDNGFYFLSHGNHDARLWGADLSARTHLFKDQTLGEFATHTVLGYVRGERMDGGNLYHMMPFNAKLSLDHKKGGWSSAVEMQFVDRKSDVQQIRNELTTPSYILLNAKTGYTYKNLSIDVGLDNVLDKQYYHPLAGVNAGDYYAMSITAADWPYRNNRNLPGMGRSVSVGFTLTY</sequence>
<dbReference type="InterPro" id="IPR012910">
    <property type="entry name" value="Plug_dom"/>
</dbReference>
<keyword evidence="8 10" id="KW-0472">Membrane</keyword>
<dbReference type="Gene3D" id="3.55.50.30">
    <property type="match status" value="1"/>
</dbReference>
<reference evidence="14 15" key="1">
    <citation type="submission" date="2018-02" db="EMBL/GenBank/DDBJ databases">
        <title>Subsurface microbial communities from deep shales in Ohio and West Virginia, USA.</title>
        <authorList>
            <person name="Wrighton K."/>
        </authorList>
    </citation>
    <scope>NUCLEOTIDE SEQUENCE [LARGE SCALE GENOMIC DNA]</scope>
    <source>
        <strain evidence="14 15">OWC-G53F</strain>
    </source>
</reference>
<keyword evidence="14" id="KW-0675">Receptor</keyword>
<evidence type="ECO:0000313" key="15">
    <source>
        <dbReference type="Proteomes" id="UP000238071"/>
    </source>
</evidence>
<dbReference type="Pfam" id="PF07715">
    <property type="entry name" value="Plug"/>
    <property type="match status" value="1"/>
</dbReference>
<keyword evidence="15" id="KW-1185">Reference proteome</keyword>
<dbReference type="Pfam" id="PF00593">
    <property type="entry name" value="TonB_dep_Rec_b-barrel"/>
    <property type="match status" value="1"/>
</dbReference>
<keyword evidence="9 10" id="KW-0998">Cell outer membrane</keyword>
<keyword evidence="7 11" id="KW-0798">TonB box</keyword>
<dbReference type="Gene3D" id="2.40.170.20">
    <property type="entry name" value="TonB-dependent receptor, beta-barrel domain"/>
    <property type="match status" value="1"/>
</dbReference>
<evidence type="ECO:0000256" key="6">
    <source>
        <dbReference type="ARBA" id="ARBA00023004"/>
    </source>
</evidence>
<dbReference type="InterPro" id="IPR011662">
    <property type="entry name" value="Secretin/TonB_short_N"/>
</dbReference>
<name>A0A2S6GEX4_9GAMM</name>
<organism evidence="14 15">
    <name type="scientific">Methylobacter tundripaludum</name>
    <dbReference type="NCBI Taxonomy" id="173365"/>
    <lineage>
        <taxon>Bacteria</taxon>
        <taxon>Pseudomonadati</taxon>
        <taxon>Pseudomonadota</taxon>
        <taxon>Gammaproteobacteria</taxon>
        <taxon>Methylococcales</taxon>
        <taxon>Methylococcaceae</taxon>
        <taxon>Methylobacter</taxon>
    </lineage>
</organism>
<dbReference type="SMART" id="SM00965">
    <property type="entry name" value="STN"/>
    <property type="match status" value="1"/>
</dbReference>
<dbReference type="RefSeq" id="WP_104425480.1">
    <property type="nucleotide sequence ID" value="NZ_PTIY01000031.1"/>
</dbReference>
<keyword evidence="2 10" id="KW-0813">Transport</keyword>
<dbReference type="Pfam" id="PF07660">
    <property type="entry name" value="STN"/>
    <property type="match status" value="1"/>
</dbReference>
<keyword evidence="4" id="KW-0410">Iron transport</keyword>
<evidence type="ECO:0000256" key="5">
    <source>
        <dbReference type="ARBA" id="ARBA00022692"/>
    </source>
</evidence>
<dbReference type="InterPro" id="IPR036942">
    <property type="entry name" value="Beta-barrel_TonB_sf"/>
</dbReference>
<proteinExistence type="inferred from homology"/>
<evidence type="ECO:0000256" key="4">
    <source>
        <dbReference type="ARBA" id="ARBA00022496"/>
    </source>
</evidence>
<evidence type="ECO:0000256" key="3">
    <source>
        <dbReference type="ARBA" id="ARBA00022452"/>
    </source>
</evidence>
<keyword evidence="3 10" id="KW-1134">Transmembrane beta strand</keyword>
<evidence type="ECO:0000256" key="12">
    <source>
        <dbReference type="SAM" id="SignalP"/>
    </source>
</evidence>
<dbReference type="GO" id="GO:0009279">
    <property type="term" value="C:cell outer membrane"/>
    <property type="evidence" value="ECO:0007669"/>
    <property type="project" value="UniProtKB-SubCell"/>
</dbReference>
<dbReference type="InterPro" id="IPR037066">
    <property type="entry name" value="Plug_dom_sf"/>
</dbReference>
<evidence type="ECO:0000256" key="1">
    <source>
        <dbReference type="ARBA" id="ARBA00004571"/>
    </source>
</evidence>
<gene>
    <name evidence="14" type="ORF">B0F88_1313</name>
</gene>
<evidence type="ECO:0000313" key="14">
    <source>
        <dbReference type="EMBL" id="PPK63750.1"/>
    </source>
</evidence>
<evidence type="ECO:0000256" key="8">
    <source>
        <dbReference type="ARBA" id="ARBA00023136"/>
    </source>
</evidence>
<keyword evidence="6" id="KW-0408">Iron</keyword>
<comment type="subcellular location">
    <subcellularLocation>
        <location evidence="1 10">Cell outer membrane</location>
        <topology evidence="1 10">Multi-pass membrane protein</topology>
    </subcellularLocation>
</comment>
<dbReference type="AlphaFoldDB" id="A0A2S6GEX4"/>
<accession>A0A2S6GEX4</accession>
<dbReference type="EMBL" id="PTIY01000031">
    <property type="protein sequence ID" value="PPK63750.1"/>
    <property type="molecule type" value="Genomic_DNA"/>
</dbReference>
<feature type="domain" description="Secretin/TonB short N-terminal" evidence="13">
    <location>
        <begin position="63"/>
        <end position="114"/>
    </location>
</feature>
<dbReference type="Gene3D" id="2.170.130.10">
    <property type="entry name" value="TonB-dependent receptor, plug domain"/>
    <property type="match status" value="1"/>
</dbReference>
<dbReference type="OrthoDB" id="5332150at2"/>
<dbReference type="SUPFAM" id="SSF56935">
    <property type="entry name" value="Porins"/>
    <property type="match status" value="1"/>
</dbReference>
<feature type="chain" id="PRO_5015720461" evidence="12">
    <location>
        <begin position="39"/>
        <end position="858"/>
    </location>
</feature>
<keyword evidence="5 10" id="KW-0812">Transmembrane</keyword>